<dbReference type="InterPro" id="IPR006204">
    <property type="entry name" value="GHMP_kinase_N_dom"/>
</dbReference>
<dbReference type="PRINTS" id="PR00473">
    <property type="entry name" value="GALCTOKINASE"/>
</dbReference>
<keyword evidence="16" id="KW-1185">Reference proteome</keyword>
<dbReference type="EMBL" id="NMVO01000012">
    <property type="protein sequence ID" value="OYO14405.1"/>
    <property type="molecule type" value="Genomic_DNA"/>
</dbReference>
<dbReference type="FunFam" id="3.30.70.890:FF:000001">
    <property type="entry name" value="Galactokinase"/>
    <property type="match status" value="1"/>
</dbReference>
<keyword evidence="6 15" id="KW-0418">Kinase</keyword>
<evidence type="ECO:0000256" key="2">
    <source>
        <dbReference type="ARBA" id="ARBA00022490"/>
    </source>
</evidence>
<accession>A0A255GF15</accession>
<reference evidence="15 16" key="1">
    <citation type="submission" date="2017-07" db="EMBL/GenBank/DDBJ databases">
        <title>Draft whole genome sequences of clinical Proprionibacteriaceae strains.</title>
        <authorList>
            <person name="Bernier A.-M."/>
            <person name="Bernard K."/>
            <person name="Domingo M.-C."/>
        </authorList>
    </citation>
    <scope>NUCLEOTIDE SEQUENCE [LARGE SCALE GENOMIC DNA]</scope>
    <source>
        <strain evidence="15 16">NML 030167</strain>
    </source>
</reference>
<dbReference type="EC" id="2.7.1.6" evidence="11"/>
<keyword evidence="8" id="KW-0460">Magnesium</keyword>
<dbReference type="InterPro" id="IPR036554">
    <property type="entry name" value="GHMP_kinase_C_sf"/>
</dbReference>
<evidence type="ECO:0000256" key="5">
    <source>
        <dbReference type="ARBA" id="ARBA00022741"/>
    </source>
</evidence>
<keyword evidence="7" id="KW-0067">ATP-binding</keyword>
<organism evidence="15 16">
    <name type="scientific">Enemella evansiae</name>
    <dbReference type="NCBI Taxonomy" id="2016499"/>
    <lineage>
        <taxon>Bacteria</taxon>
        <taxon>Bacillati</taxon>
        <taxon>Actinomycetota</taxon>
        <taxon>Actinomycetes</taxon>
        <taxon>Propionibacteriales</taxon>
        <taxon>Propionibacteriaceae</taxon>
        <taxon>Enemella</taxon>
    </lineage>
</organism>
<dbReference type="GO" id="GO:0046872">
    <property type="term" value="F:metal ion binding"/>
    <property type="evidence" value="ECO:0007669"/>
    <property type="project" value="UniProtKB-KW"/>
</dbReference>
<keyword evidence="4" id="KW-0479">Metal-binding</keyword>
<dbReference type="InterPro" id="IPR014721">
    <property type="entry name" value="Ribsml_uS5_D2-typ_fold_subgr"/>
</dbReference>
<dbReference type="AlphaFoldDB" id="A0A255GF15"/>
<dbReference type="SUPFAM" id="SSF54211">
    <property type="entry name" value="Ribosomal protein S5 domain 2-like"/>
    <property type="match status" value="1"/>
</dbReference>
<dbReference type="InterPro" id="IPR019741">
    <property type="entry name" value="Galactokinase_CS"/>
</dbReference>
<dbReference type="PANTHER" id="PTHR10457:SF7">
    <property type="entry name" value="GALACTOKINASE-RELATED"/>
    <property type="match status" value="1"/>
</dbReference>
<protein>
    <recommendedName>
        <fullName evidence="11">Galactokinase</fullName>
        <ecNumber evidence="11">2.7.1.6</ecNumber>
    </recommendedName>
</protein>
<evidence type="ECO:0000256" key="3">
    <source>
        <dbReference type="ARBA" id="ARBA00022679"/>
    </source>
</evidence>
<dbReference type="InterPro" id="IPR006203">
    <property type="entry name" value="GHMP_knse_ATP-bd_CS"/>
</dbReference>
<dbReference type="SUPFAM" id="SSF55060">
    <property type="entry name" value="GHMP Kinase, C-terminal domain"/>
    <property type="match status" value="1"/>
</dbReference>
<comment type="caution">
    <text evidence="15">The sequence shown here is derived from an EMBL/GenBank/DDBJ whole genome shotgun (WGS) entry which is preliminary data.</text>
</comment>
<dbReference type="FunFam" id="3.30.230.10:FF:000017">
    <property type="entry name" value="Galactokinase"/>
    <property type="match status" value="1"/>
</dbReference>
<feature type="domain" description="GHMP kinase N-terminal" evidence="12">
    <location>
        <begin position="96"/>
        <end position="181"/>
    </location>
</feature>
<keyword evidence="2" id="KW-0963">Cytoplasm</keyword>
<evidence type="ECO:0000313" key="16">
    <source>
        <dbReference type="Proteomes" id="UP000215896"/>
    </source>
</evidence>
<dbReference type="Gene3D" id="3.30.230.10">
    <property type="match status" value="1"/>
</dbReference>
<dbReference type="Pfam" id="PF00288">
    <property type="entry name" value="GHMP_kinases_N"/>
    <property type="match status" value="1"/>
</dbReference>
<name>A0A255GF15_9ACTN</name>
<dbReference type="GO" id="GO:0005829">
    <property type="term" value="C:cytosol"/>
    <property type="evidence" value="ECO:0007669"/>
    <property type="project" value="TreeGrafter"/>
</dbReference>
<keyword evidence="3" id="KW-0808">Transferase</keyword>
<comment type="similarity">
    <text evidence="1">Belongs to the GHMP kinase family. GalK subfamily.</text>
</comment>
<evidence type="ECO:0000259" key="12">
    <source>
        <dbReference type="Pfam" id="PF00288"/>
    </source>
</evidence>
<feature type="domain" description="GHMP kinase C-terminal" evidence="13">
    <location>
        <begin position="286"/>
        <end position="364"/>
    </location>
</feature>
<dbReference type="OrthoDB" id="250531at2"/>
<dbReference type="InterPro" id="IPR000705">
    <property type="entry name" value="Galactokinase"/>
</dbReference>
<evidence type="ECO:0000256" key="10">
    <source>
        <dbReference type="ARBA" id="ARBA00023277"/>
    </source>
</evidence>
<keyword evidence="9" id="KW-0299">Galactose metabolism</keyword>
<evidence type="ECO:0000256" key="8">
    <source>
        <dbReference type="ARBA" id="ARBA00022842"/>
    </source>
</evidence>
<evidence type="ECO:0000256" key="4">
    <source>
        <dbReference type="ARBA" id="ARBA00022723"/>
    </source>
</evidence>
<evidence type="ECO:0000256" key="9">
    <source>
        <dbReference type="ARBA" id="ARBA00023144"/>
    </source>
</evidence>
<dbReference type="PROSITE" id="PS00106">
    <property type="entry name" value="GALACTOKINASE"/>
    <property type="match status" value="1"/>
</dbReference>
<dbReference type="PANTHER" id="PTHR10457">
    <property type="entry name" value="MEVALONATE KINASE/GALACTOKINASE"/>
    <property type="match status" value="1"/>
</dbReference>
<evidence type="ECO:0000259" key="13">
    <source>
        <dbReference type="Pfam" id="PF08544"/>
    </source>
</evidence>
<evidence type="ECO:0000256" key="6">
    <source>
        <dbReference type="ARBA" id="ARBA00022777"/>
    </source>
</evidence>
<evidence type="ECO:0000256" key="1">
    <source>
        <dbReference type="ARBA" id="ARBA00006566"/>
    </source>
</evidence>
<evidence type="ECO:0000259" key="14">
    <source>
        <dbReference type="Pfam" id="PF10509"/>
    </source>
</evidence>
<dbReference type="InterPro" id="IPR006206">
    <property type="entry name" value="Mevalonate/galactokinase"/>
</dbReference>
<keyword evidence="10" id="KW-0119">Carbohydrate metabolism</keyword>
<dbReference type="PROSITE" id="PS00627">
    <property type="entry name" value="GHMP_KINASES_ATP"/>
    <property type="match status" value="1"/>
</dbReference>
<sequence length="392" mass="40864">MGTLPKGPSPVPTFDLPAADGHWFAPGRVNLIGEHTDYNDGFVLPFALPLGIRVAARLRDDDRVTFASTSEADGAHLTLADLGGPVPDTFPGWYAYPAGVLWALRQQDLPLRGLDLVFDSNLPVGAGLSSSAAICCATVAAVADLCELDLAPMQRAQTARQAENDYVGAPTGFMDQAASTLCTAGHALLLDCRDLGTEQVPLDLPAADLELLVLDTRTPHSLVDSAYAERRRSCEQAAAALGVPALRDITDVTALAALTDQPDGDLLLRRARHVVTENARVLAVADLLRAGRVAEIAPALDASHASMRDDFEITVPTVDLAVETARSAGALGARMTGGGFGGCIIALCPTGSAEPIARQIAAAFATNGFGAPEWFTAEPAAGAHRLDNDSAS</sequence>
<feature type="domain" description="Galactokinase N-terminal" evidence="14">
    <location>
        <begin position="21"/>
        <end position="57"/>
    </location>
</feature>
<gene>
    <name evidence="15" type="primary">galK</name>
    <name evidence="15" type="ORF">CGZ94_07280</name>
</gene>
<dbReference type="Pfam" id="PF10509">
    <property type="entry name" value="GalKase_gal_bdg"/>
    <property type="match status" value="1"/>
</dbReference>
<keyword evidence="5" id="KW-0547">Nucleotide-binding</keyword>
<proteinExistence type="inferred from homology"/>
<evidence type="ECO:0000256" key="7">
    <source>
        <dbReference type="ARBA" id="ARBA00022840"/>
    </source>
</evidence>
<dbReference type="PIRSF" id="PIRSF000530">
    <property type="entry name" value="Galactokinase"/>
    <property type="match status" value="1"/>
</dbReference>
<dbReference type="Gene3D" id="3.30.70.890">
    <property type="entry name" value="GHMP kinase, C-terminal domain"/>
    <property type="match status" value="1"/>
</dbReference>
<dbReference type="Pfam" id="PF08544">
    <property type="entry name" value="GHMP_kinases_C"/>
    <property type="match status" value="1"/>
</dbReference>
<dbReference type="NCBIfam" id="TIGR00131">
    <property type="entry name" value="gal_kin"/>
    <property type="match status" value="1"/>
</dbReference>
<dbReference type="PRINTS" id="PR00959">
    <property type="entry name" value="MEVGALKINASE"/>
</dbReference>
<evidence type="ECO:0000256" key="11">
    <source>
        <dbReference type="NCBIfam" id="TIGR00131"/>
    </source>
</evidence>
<dbReference type="GO" id="GO:0005524">
    <property type="term" value="F:ATP binding"/>
    <property type="evidence" value="ECO:0007669"/>
    <property type="project" value="UniProtKB-UniRule"/>
</dbReference>
<evidence type="ECO:0000313" key="15">
    <source>
        <dbReference type="EMBL" id="OYO14405.1"/>
    </source>
</evidence>
<dbReference type="InterPro" id="IPR013750">
    <property type="entry name" value="GHMP_kinase_C_dom"/>
</dbReference>
<dbReference type="InterPro" id="IPR019539">
    <property type="entry name" value="GalKase_N"/>
</dbReference>
<dbReference type="GO" id="GO:0004335">
    <property type="term" value="F:galactokinase activity"/>
    <property type="evidence" value="ECO:0007669"/>
    <property type="project" value="UniProtKB-UniRule"/>
</dbReference>
<dbReference type="InterPro" id="IPR020568">
    <property type="entry name" value="Ribosomal_Su5_D2-typ_SF"/>
</dbReference>
<dbReference type="Proteomes" id="UP000215896">
    <property type="component" value="Unassembled WGS sequence"/>
</dbReference>
<dbReference type="GO" id="GO:0006012">
    <property type="term" value="P:galactose metabolic process"/>
    <property type="evidence" value="ECO:0007669"/>
    <property type="project" value="UniProtKB-UniRule"/>
</dbReference>